<name>A0A8H6B0N4_9HELO</name>
<reference evidence="2 3" key="1">
    <citation type="journal article" date="2020" name="Phytopathology">
        <title>A high-quality genome resource of Botrytis fragariae, a new and rapidly spreading fungal pathogen causing strawberry gray mold in the U.S.A.</title>
        <authorList>
            <person name="Wu Y."/>
            <person name="Saski C.A."/>
            <person name="Schnabel G."/>
            <person name="Xiao S."/>
            <person name="Hu M."/>
        </authorList>
    </citation>
    <scope>NUCLEOTIDE SEQUENCE [LARGE SCALE GENOMIC DNA]</scope>
    <source>
        <strain evidence="2 3">BVB16</strain>
    </source>
</reference>
<comment type="caution">
    <text evidence="2">The sequence shown here is derived from an EMBL/GenBank/DDBJ whole genome shotgun (WGS) entry which is preliminary data.</text>
</comment>
<proteinExistence type="predicted"/>
<dbReference type="OrthoDB" id="3489571at2759"/>
<evidence type="ECO:0000256" key="1">
    <source>
        <dbReference type="SAM" id="SignalP"/>
    </source>
</evidence>
<dbReference type="RefSeq" id="XP_037195888.1">
    <property type="nucleotide sequence ID" value="XM_037331734.1"/>
</dbReference>
<dbReference type="Proteomes" id="UP000531561">
    <property type="component" value="Unassembled WGS sequence"/>
</dbReference>
<dbReference type="AlphaFoldDB" id="A0A8H6B0N4"/>
<gene>
    <name evidence="2" type="ORF">Bfra_001300</name>
</gene>
<evidence type="ECO:0000313" key="3">
    <source>
        <dbReference type="Proteomes" id="UP000531561"/>
    </source>
</evidence>
<keyword evidence="1" id="KW-0732">Signal</keyword>
<sequence length="149" mass="16512">MPSILLKTIALLSLASFTLADLHTNGICVDTKSGVYVYNADATAATCTNYKDRNTGSEQWDTCPDCTMITTGVPHCESAGSHIGGDEVALWQTKRLRDVGERKKCTFIGGILGEHFGEKDLGKYLFSEAKFEGFMARRYVFDSFTYRMI</sequence>
<evidence type="ECO:0000313" key="2">
    <source>
        <dbReference type="EMBL" id="KAF5876942.1"/>
    </source>
</evidence>
<organism evidence="2 3">
    <name type="scientific">Botrytis fragariae</name>
    <dbReference type="NCBI Taxonomy" id="1964551"/>
    <lineage>
        <taxon>Eukaryota</taxon>
        <taxon>Fungi</taxon>
        <taxon>Dikarya</taxon>
        <taxon>Ascomycota</taxon>
        <taxon>Pezizomycotina</taxon>
        <taxon>Leotiomycetes</taxon>
        <taxon>Helotiales</taxon>
        <taxon>Sclerotiniaceae</taxon>
        <taxon>Botrytis</taxon>
    </lineage>
</organism>
<feature type="signal peptide" evidence="1">
    <location>
        <begin position="1"/>
        <end position="20"/>
    </location>
</feature>
<feature type="chain" id="PRO_5034661215" evidence="1">
    <location>
        <begin position="21"/>
        <end position="149"/>
    </location>
</feature>
<protein>
    <submittedName>
        <fullName evidence="2">Uncharacterized protein</fullName>
    </submittedName>
</protein>
<accession>A0A8H6B0N4</accession>
<keyword evidence="3" id="KW-1185">Reference proteome</keyword>
<dbReference type="GeneID" id="59255426"/>
<dbReference type="EMBL" id="JABFCT010000003">
    <property type="protein sequence ID" value="KAF5876942.1"/>
    <property type="molecule type" value="Genomic_DNA"/>
</dbReference>